<evidence type="ECO:0000313" key="2">
    <source>
        <dbReference type="EMBL" id="KAF1017633.1"/>
    </source>
</evidence>
<keyword evidence="1" id="KW-0812">Transmembrane</keyword>
<comment type="caution">
    <text evidence="2">The sequence shown here is derived from an EMBL/GenBank/DDBJ whole genome shotgun (WGS) entry which is preliminary data.</text>
</comment>
<feature type="transmembrane region" description="Helical" evidence="1">
    <location>
        <begin position="37"/>
        <end position="55"/>
    </location>
</feature>
<name>A0A7V8FKB2_STEMA</name>
<reference evidence="3" key="1">
    <citation type="journal article" date="2020" name="MBio">
        <title>Horizontal gene transfer to a defensive symbiont with a reduced genome amongst a multipartite beetle microbiome.</title>
        <authorList>
            <person name="Waterworth S.C."/>
            <person name="Florez L.V."/>
            <person name="Rees E.R."/>
            <person name="Hertweck C."/>
            <person name="Kaltenpoth M."/>
            <person name="Kwan J.C."/>
        </authorList>
    </citation>
    <scope>NUCLEOTIDE SEQUENCE [LARGE SCALE GENOMIC DNA]</scope>
</reference>
<evidence type="ECO:0000313" key="3">
    <source>
        <dbReference type="Proteomes" id="UP000487117"/>
    </source>
</evidence>
<evidence type="ECO:0008006" key="4">
    <source>
        <dbReference type="Google" id="ProtNLM"/>
    </source>
</evidence>
<sequence length="521" mass="57273">MEREPAPDPHAHAHAALERVRREGHWWWLQARHTRRIWRWALVAAVLVFVALVLLRRPLADWFWSEPQIEQLLAEGDQALAAGRLSEADGSGARERYQAVLALDGDRQQAREGLARTGDAALRQARAQLQAGELDATARALALARELQVPQAEADAVARALRERRAAGAGIGALLLQAQRALLAGHLDDGEDSALPLFQRILGLQPDHLGALEGREDALSDLLQRARGEAAHGELVSAAAKLQRARQFDAGHADLPASEEQLARAVERRQQQGQRELRRQQLDLAADSFQAVLAISPEDPAAQRGRDRVVQALLARAQRAAEDFQFAAAERDIERASALGATNAAVQQAQQRLQRAQQAEQALAQPAATPAQRERQLQRLLQRIARAEQVGHWISPPGQSAFDALREAQALAPRDRRVKQAGARLLPAARRCFEDNLRQNRVQGAGACLQAWQTLSPTDATLGTARRRLAERWLAIGSERLGNGDLGFATQAAEHARALQPQLAELPAFEERLRWAGGRQD</sequence>
<protein>
    <recommendedName>
        <fullName evidence="4">Transmembrane protein</fullName>
    </recommendedName>
</protein>
<keyword evidence="1" id="KW-1133">Transmembrane helix</keyword>
<dbReference type="AlphaFoldDB" id="A0A7V8FKB2"/>
<gene>
    <name evidence="2" type="ORF">GAK31_00901</name>
</gene>
<accession>A0A7V8FKB2</accession>
<evidence type="ECO:0000256" key="1">
    <source>
        <dbReference type="SAM" id="Phobius"/>
    </source>
</evidence>
<organism evidence="2 3">
    <name type="scientific">Stenotrophomonas maltophilia</name>
    <name type="common">Pseudomonas maltophilia</name>
    <name type="synonym">Xanthomonas maltophilia</name>
    <dbReference type="NCBI Taxonomy" id="40324"/>
    <lineage>
        <taxon>Bacteria</taxon>
        <taxon>Pseudomonadati</taxon>
        <taxon>Pseudomonadota</taxon>
        <taxon>Gammaproteobacteria</taxon>
        <taxon>Lysobacterales</taxon>
        <taxon>Lysobacteraceae</taxon>
        <taxon>Stenotrophomonas</taxon>
        <taxon>Stenotrophomonas maltophilia group</taxon>
    </lineage>
</organism>
<dbReference type="EMBL" id="WNDS01000001">
    <property type="protein sequence ID" value="KAF1017633.1"/>
    <property type="molecule type" value="Genomic_DNA"/>
</dbReference>
<dbReference type="Proteomes" id="UP000487117">
    <property type="component" value="Unassembled WGS sequence"/>
</dbReference>
<keyword evidence="1" id="KW-0472">Membrane</keyword>
<proteinExistence type="predicted"/>